<dbReference type="InterPro" id="IPR009000">
    <property type="entry name" value="Transl_B-barrel_sf"/>
</dbReference>
<dbReference type="PANTHER" id="PTHR33692:SF1">
    <property type="entry name" value="RIBOSOME MATURATION FACTOR RIMM"/>
    <property type="match status" value="1"/>
</dbReference>
<keyword evidence="1 5" id="KW-0963">Cytoplasm</keyword>
<dbReference type="Proteomes" id="UP000095621">
    <property type="component" value="Unassembled WGS sequence"/>
</dbReference>
<dbReference type="OMA" id="IKVDWDP"/>
<dbReference type="GO" id="GO:0042274">
    <property type="term" value="P:ribosomal small subunit biogenesis"/>
    <property type="evidence" value="ECO:0007669"/>
    <property type="project" value="UniProtKB-UniRule"/>
</dbReference>
<evidence type="ECO:0000313" key="11">
    <source>
        <dbReference type="Proteomes" id="UP000095621"/>
    </source>
</evidence>
<comment type="function">
    <text evidence="5">An accessory protein needed during the final step in the assembly of 30S ribosomal subunit, possibly for assembly of the head region. Essential for efficient processing of 16S rRNA. May be needed both before and after RbfA during the maturation of 16S rRNA. It has affinity for free ribosomal 30S subunits but not for 70S ribosomes.</text>
</comment>
<gene>
    <name evidence="5 9" type="primary">rimM</name>
    <name evidence="8" type="ORF">ERS852490_00928</name>
    <name evidence="9" type="ORF">ERS852492_00210</name>
    <name evidence="10" type="ORF">GKE48_08105</name>
</gene>
<dbReference type="GO" id="GO:0006364">
    <property type="term" value="P:rRNA processing"/>
    <property type="evidence" value="ECO:0007669"/>
    <property type="project" value="UniProtKB-UniRule"/>
</dbReference>
<dbReference type="Pfam" id="PF01782">
    <property type="entry name" value="RimM"/>
    <property type="match status" value="1"/>
</dbReference>
<dbReference type="Gene3D" id="2.40.30.60">
    <property type="entry name" value="RimM"/>
    <property type="match status" value="1"/>
</dbReference>
<comment type="domain">
    <text evidence="5">The PRC barrel domain binds ribosomal protein uS19.</text>
</comment>
<dbReference type="GO" id="GO:0005840">
    <property type="term" value="C:ribosome"/>
    <property type="evidence" value="ECO:0007669"/>
    <property type="project" value="InterPro"/>
</dbReference>
<dbReference type="OrthoDB" id="9810331at2"/>
<proteinExistence type="inferred from homology"/>
<name>A0A174Z7G8_9FIRM</name>
<evidence type="ECO:0000259" key="6">
    <source>
        <dbReference type="Pfam" id="PF01782"/>
    </source>
</evidence>
<dbReference type="EMBL" id="CZBV01000001">
    <property type="protein sequence ID" value="CUQ79891.1"/>
    <property type="molecule type" value="Genomic_DNA"/>
</dbReference>
<evidence type="ECO:0000313" key="10">
    <source>
        <dbReference type="EMBL" id="MSC57410.1"/>
    </source>
</evidence>
<comment type="subunit">
    <text evidence="5">Binds ribosomal protein uS19.</text>
</comment>
<evidence type="ECO:0000313" key="9">
    <source>
        <dbReference type="EMBL" id="CUQ79891.1"/>
    </source>
</evidence>
<reference evidence="11 12" key="1">
    <citation type="submission" date="2015-09" db="EMBL/GenBank/DDBJ databases">
        <authorList>
            <consortium name="Pathogen Informatics"/>
        </authorList>
    </citation>
    <scope>NUCLEOTIDE SEQUENCE [LARGE SCALE GENOMIC DNA]</scope>
    <source>
        <strain evidence="8 11">2789STDY5834875</strain>
        <strain evidence="9 12">2789STDY5834878</strain>
    </source>
</reference>
<comment type="subcellular location">
    <subcellularLocation>
        <location evidence="5">Cytoplasm</location>
    </subcellularLocation>
</comment>
<dbReference type="HAMAP" id="MF_00014">
    <property type="entry name" value="Ribosome_mat_RimM"/>
    <property type="match status" value="1"/>
</dbReference>
<evidence type="ECO:0000259" key="7">
    <source>
        <dbReference type="Pfam" id="PF24986"/>
    </source>
</evidence>
<dbReference type="Proteomes" id="UP000481964">
    <property type="component" value="Unassembled WGS sequence"/>
</dbReference>
<evidence type="ECO:0000313" key="13">
    <source>
        <dbReference type="Proteomes" id="UP000481964"/>
    </source>
</evidence>
<protein>
    <recommendedName>
        <fullName evidence="5">Ribosome maturation factor RimM</fullName>
    </recommendedName>
</protein>
<dbReference type="GO" id="GO:0005737">
    <property type="term" value="C:cytoplasm"/>
    <property type="evidence" value="ECO:0007669"/>
    <property type="project" value="UniProtKB-SubCell"/>
</dbReference>
<evidence type="ECO:0000256" key="5">
    <source>
        <dbReference type="HAMAP-Rule" id="MF_00014"/>
    </source>
</evidence>
<dbReference type="InterPro" id="IPR056792">
    <property type="entry name" value="PRC_RimM"/>
</dbReference>
<sequence>MEDMLRVGVITSTHGIRGEVKVFPTTDDPLRFKKLKKCVIDGKREQVAVTVSSVKFFKQFVILKFKEFDDINDIEKYTKCDLLVSREDAVKLEPGEYFICDLIGLDVITDEGKHLGVLKDVLETGANNVYEVEADNGESYLIPVIDQCILDHDLDKKTITVHILPGLLDINK</sequence>
<feature type="domain" description="Ribosome maturation factor RimM PRC barrel" evidence="7">
    <location>
        <begin position="101"/>
        <end position="163"/>
    </location>
</feature>
<dbReference type="SUPFAM" id="SSF50346">
    <property type="entry name" value="PRC-barrel domain"/>
    <property type="match status" value="1"/>
</dbReference>
<organism evidence="9 12">
    <name type="scientific">Lachnospira eligens</name>
    <dbReference type="NCBI Taxonomy" id="39485"/>
    <lineage>
        <taxon>Bacteria</taxon>
        <taxon>Bacillati</taxon>
        <taxon>Bacillota</taxon>
        <taxon>Clostridia</taxon>
        <taxon>Lachnospirales</taxon>
        <taxon>Lachnospiraceae</taxon>
        <taxon>Lachnospira</taxon>
    </lineage>
</organism>
<keyword evidence="2 5" id="KW-0690">Ribosome biogenesis</keyword>
<dbReference type="Proteomes" id="UP000095780">
    <property type="component" value="Unassembled WGS sequence"/>
</dbReference>
<feature type="domain" description="RimM N-terminal" evidence="6">
    <location>
        <begin position="7"/>
        <end position="88"/>
    </location>
</feature>
<keyword evidence="3 5" id="KW-0698">rRNA processing</keyword>
<dbReference type="GO" id="GO:0043022">
    <property type="term" value="F:ribosome binding"/>
    <property type="evidence" value="ECO:0007669"/>
    <property type="project" value="InterPro"/>
</dbReference>
<evidence type="ECO:0000256" key="1">
    <source>
        <dbReference type="ARBA" id="ARBA00022490"/>
    </source>
</evidence>
<dbReference type="NCBIfam" id="TIGR02273">
    <property type="entry name" value="16S_RimM"/>
    <property type="match status" value="1"/>
</dbReference>
<accession>A0A174Z7G8</accession>
<comment type="similarity">
    <text evidence="5">Belongs to the RimM family.</text>
</comment>
<dbReference type="SUPFAM" id="SSF50447">
    <property type="entry name" value="Translation proteins"/>
    <property type="match status" value="1"/>
</dbReference>
<dbReference type="InterPro" id="IPR011961">
    <property type="entry name" value="RimM"/>
</dbReference>
<dbReference type="EMBL" id="CZBU01000002">
    <property type="protein sequence ID" value="CUQ76212.1"/>
    <property type="molecule type" value="Genomic_DNA"/>
</dbReference>
<evidence type="ECO:0000313" key="12">
    <source>
        <dbReference type="Proteomes" id="UP000095780"/>
    </source>
</evidence>
<keyword evidence="4 5" id="KW-0143">Chaperone</keyword>
<dbReference type="RefSeq" id="WP_012739286.1">
    <property type="nucleotide sequence ID" value="NZ_CABIXW010000001.1"/>
</dbReference>
<dbReference type="PANTHER" id="PTHR33692">
    <property type="entry name" value="RIBOSOME MATURATION FACTOR RIMM"/>
    <property type="match status" value="1"/>
</dbReference>
<dbReference type="GeneID" id="41355776"/>
<reference evidence="10 13" key="2">
    <citation type="journal article" date="2019" name="Nat. Med.">
        <title>A library of human gut bacterial isolates paired with longitudinal multiomics data enables mechanistic microbiome research.</title>
        <authorList>
            <person name="Poyet M."/>
            <person name="Groussin M."/>
            <person name="Gibbons S.M."/>
            <person name="Avila-Pacheco J."/>
            <person name="Jiang X."/>
            <person name="Kearney S.M."/>
            <person name="Perrotta A.R."/>
            <person name="Berdy B."/>
            <person name="Zhao S."/>
            <person name="Lieberman T.D."/>
            <person name="Swanson P.K."/>
            <person name="Smith M."/>
            <person name="Roesemann S."/>
            <person name="Alexander J.E."/>
            <person name="Rich S.A."/>
            <person name="Livny J."/>
            <person name="Vlamakis H."/>
            <person name="Clish C."/>
            <person name="Bullock K."/>
            <person name="Deik A."/>
            <person name="Scott J."/>
            <person name="Pierce K.A."/>
            <person name="Xavier R.J."/>
            <person name="Alm E.J."/>
        </authorList>
    </citation>
    <scope>NUCLEOTIDE SEQUENCE [LARGE SCALE GENOMIC DNA]</scope>
    <source>
        <strain evidence="10 13">BIOML-A1</strain>
    </source>
</reference>
<evidence type="ECO:0000313" key="8">
    <source>
        <dbReference type="EMBL" id="CUQ76212.1"/>
    </source>
</evidence>
<dbReference type="InterPro" id="IPR002676">
    <property type="entry name" value="RimM_N"/>
</dbReference>
<evidence type="ECO:0000256" key="3">
    <source>
        <dbReference type="ARBA" id="ARBA00022552"/>
    </source>
</evidence>
<dbReference type="InterPro" id="IPR011033">
    <property type="entry name" value="PRC_barrel-like_sf"/>
</dbReference>
<dbReference type="Pfam" id="PF24986">
    <property type="entry name" value="PRC_RimM"/>
    <property type="match status" value="1"/>
</dbReference>
<dbReference type="Gene3D" id="2.30.30.240">
    <property type="entry name" value="PRC-barrel domain"/>
    <property type="match status" value="1"/>
</dbReference>
<dbReference type="AlphaFoldDB" id="A0A174Z7G8"/>
<evidence type="ECO:0000256" key="2">
    <source>
        <dbReference type="ARBA" id="ARBA00022517"/>
    </source>
</evidence>
<dbReference type="EMBL" id="WKRD01000005">
    <property type="protein sequence ID" value="MSC57410.1"/>
    <property type="molecule type" value="Genomic_DNA"/>
</dbReference>
<dbReference type="InterPro" id="IPR036976">
    <property type="entry name" value="RimM_N_sf"/>
</dbReference>
<evidence type="ECO:0000256" key="4">
    <source>
        <dbReference type="ARBA" id="ARBA00023186"/>
    </source>
</evidence>